<dbReference type="GO" id="GO:0004497">
    <property type="term" value="F:monooxygenase activity"/>
    <property type="evidence" value="ECO:0007669"/>
    <property type="project" value="UniProtKB-ARBA"/>
</dbReference>
<gene>
    <name evidence="7" type="ORF">IM676_09335</name>
</gene>
<dbReference type="Proteomes" id="UP000593846">
    <property type="component" value="Chromosome"/>
</dbReference>
<dbReference type="Gene3D" id="2.102.10.10">
    <property type="entry name" value="Rieske [2Fe-2S] iron-sulphur domain"/>
    <property type="match status" value="1"/>
</dbReference>
<feature type="domain" description="Rieske" evidence="6">
    <location>
        <begin position="6"/>
        <end position="110"/>
    </location>
</feature>
<keyword evidence="2" id="KW-0479">Metal-binding</keyword>
<dbReference type="Pfam" id="PF19112">
    <property type="entry name" value="VanA_C"/>
    <property type="match status" value="1"/>
</dbReference>
<dbReference type="AlphaFoldDB" id="A0A7S6U3Q3"/>
<dbReference type="PANTHER" id="PTHR21266">
    <property type="entry name" value="IRON-SULFUR DOMAIN CONTAINING PROTEIN"/>
    <property type="match status" value="1"/>
</dbReference>
<accession>A0A7S6U3Q3</accession>
<dbReference type="InterPro" id="IPR044043">
    <property type="entry name" value="VanA_C_cat"/>
</dbReference>
<evidence type="ECO:0000256" key="5">
    <source>
        <dbReference type="ARBA" id="ARBA00023014"/>
    </source>
</evidence>
<dbReference type="KEGG" id="aee:IM676_09335"/>
<name>A0A7S6U3Q3_9CYAN</name>
<dbReference type="PANTHER" id="PTHR21266:SF59">
    <property type="entry name" value="BLR4922 PROTEIN"/>
    <property type="match status" value="1"/>
</dbReference>
<dbReference type="RefSeq" id="WP_200989920.1">
    <property type="nucleotide sequence ID" value="NZ_CP063311.1"/>
</dbReference>
<dbReference type="GO" id="GO:0051213">
    <property type="term" value="F:dioxygenase activity"/>
    <property type="evidence" value="ECO:0007669"/>
    <property type="project" value="UniProtKB-KW"/>
</dbReference>
<evidence type="ECO:0000259" key="6">
    <source>
        <dbReference type="PROSITE" id="PS51296"/>
    </source>
</evidence>
<dbReference type="EMBL" id="CP063311">
    <property type="protein sequence ID" value="QOV24400.1"/>
    <property type="molecule type" value="Genomic_DNA"/>
</dbReference>
<dbReference type="GO" id="GO:0046872">
    <property type="term" value="F:metal ion binding"/>
    <property type="evidence" value="ECO:0007669"/>
    <property type="project" value="UniProtKB-KW"/>
</dbReference>
<dbReference type="GO" id="GO:0051537">
    <property type="term" value="F:2 iron, 2 sulfur cluster binding"/>
    <property type="evidence" value="ECO:0007669"/>
    <property type="project" value="UniProtKB-KW"/>
</dbReference>
<keyword evidence="8" id="KW-1185">Reference proteome</keyword>
<dbReference type="InterPro" id="IPR017941">
    <property type="entry name" value="Rieske_2Fe-2S"/>
</dbReference>
<organism evidence="7 8">
    <name type="scientific">Anabaenopsis elenkinii CCIBt3563</name>
    <dbReference type="NCBI Taxonomy" id="2779889"/>
    <lineage>
        <taxon>Bacteria</taxon>
        <taxon>Bacillati</taxon>
        <taxon>Cyanobacteriota</taxon>
        <taxon>Cyanophyceae</taxon>
        <taxon>Nostocales</taxon>
        <taxon>Nodulariaceae</taxon>
        <taxon>Anabaenopsis</taxon>
    </lineage>
</organism>
<dbReference type="GO" id="GO:0016705">
    <property type="term" value="F:oxidoreductase activity, acting on paired donors, with incorporation or reduction of molecular oxygen"/>
    <property type="evidence" value="ECO:0007669"/>
    <property type="project" value="UniProtKB-ARBA"/>
</dbReference>
<evidence type="ECO:0000256" key="1">
    <source>
        <dbReference type="ARBA" id="ARBA00022714"/>
    </source>
</evidence>
<dbReference type="SUPFAM" id="SSF55961">
    <property type="entry name" value="Bet v1-like"/>
    <property type="match status" value="1"/>
</dbReference>
<evidence type="ECO:0000256" key="2">
    <source>
        <dbReference type="ARBA" id="ARBA00022723"/>
    </source>
</evidence>
<dbReference type="InterPro" id="IPR050584">
    <property type="entry name" value="Cholesterol_7-desaturase"/>
</dbReference>
<protein>
    <submittedName>
        <fullName evidence="7">Aromatic ring-hydroxylating dioxygenase subunit alpha</fullName>
    </submittedName>
</protein>
<dbReference type="Gene3D" id="3.90.380.10">
    <property type="entry name" value="Naphthalene 1,2-dioxygenase Alpha Subunit, Chain A, domain 1"/>
    <property type="match status" value="1"/>
</dbReference>
<keyword evidence="1" id="KW-0001">2Fe-2S</keyword>
<dbReference type="PROSITE" id="PS51296">
    <property type="entry name" value="RIESKE"/>
    <property type="match status" value="1"/>
</dbReference>
<keyword evidence="4" id="KW-0408">Iron</keyword>
<dbReference type="InterPro" id="IPR036922">
    <property type="entry name" value="Rieske_2Fe-2S_sf"/>
</dbReference>
<reference evidence="8" key="1">
    <citation type="submission" date="2020-10" db="EMBL/GenBank/DDBJ databases">
        <title>Genome-based taxonomic classification of the species Anabaenopsis elenkinii.</title>
        <authorList>
            <person name="Delbaje E."/>
            <person name="Andreote A.P.D."/>
            <person name="Pellegrinetti T.A."/>
            <person name="Cruz R.B."/>
            <person name="Branco L.H.Z."/>
            <person name="Fiore M.F."/>
        </authorList>
    </citation>
    <scope>NUCLEOTIDE SEQUENCE [LARGE SCALE GENOMIC DNA]</scope>
    <source>
        <strain evidence="8">CCIBt3563</strain>
    </source>
</reference>
<keyword evidence="5" id="KW-0411">Iron-sulfur</keyword>
<sequence length="347" mass="40456">MLKNFWYACEFSSAITNKPKQVLMLNQRFVLYRNYQGEVVVLKDQCSHRGAALSLGWLEDNCIRCPYHGWKFQGDGKCVEIPANEMGRAIPARANVNCYPVQEKYGFVWIFYGDLPAESRPPIPPFPEYQDPQMHPIYLEYEMQTHYTRVIENALDPAHLYAVHGNSFGAGMAQDPTVEDHIIKHEDWGISTKISYRNYTQPRNGIFKYFFRPQKTQLNATISFYLPNITKIESDFGRGKIINYAIHVPVDNHRTISKRIQLRNFFTYAWADRLFIKFHHQVGLEDKIVTESQIPQLIPDNLTNEVHVAADAMNLAYRQIRQKYLAMGWGLNDHQNQREYTHSSLMN</sequence>
<evidence type="ECO:0000313" key="7">
    <source>
        <dbReference type="EMBL" id="QOV24400.1"/>
    </source>
</evidence>
<keyword evidence="3" id="KW-0560">Oxidoreductase</keyword>
<dbReference type="SUPFAM" id="SSF50022">
    <property type="entry name" value="ISP domain"/>
    <property type="match status" value="1"/>
</dbReference>
<evidence type="ECO:0000313" key="8">
    <source>
        <dbReference type="Proteomes" id="UP000593846"/>
    </source>
</evidence>
<dbReference type="Pfam" id="PF00355">
    <property type="entry name" value="Rieske"/>
    <property type="match status" value="1"/>
</dbReference>
<evidence type="ECO:0000256" key="3">
    <source>
        <dbReference type="ARBA" id="ARBA00023002"/>
    </source>
</evidence>
<keyword evidence="7" id="KW-0223">Dioxygenase</keyword>
<proteinExistence type="predicted"/>
<evidence type="ECO:0000256" key="4">
    <source>
        <dbReference type="ARBA" id="ARBA00023004"/>
    </source>
</evidence>